<keyword evidence="3" id="KW-1185">Reference proteome</keyword>
<sequence length="555" mass="59965">MDESSFLDGHLTRLAGAPGPDLPWSRTSEATLQQNDQFLLFVHPPFELEPKDIRRRRSHTAPVTPESPHLDAALAEWQAYVLRRLPGWVWLRSLTARASALLAHPWSPVRRPALAVLLPAVTPSHASGPDAQAADRAWLQQYRLPSFHVDSLFALMALRLARIRVPSDTPGASPSSANFRFMVSDRVAPEGAPSLDGLPFFSVSRSAPTQGDDEPKVLAADVQTALVDRMRLLHFLQRLDYSALPSGPAPAGQLLLQASPPPVAAPLAAPPPPAGSTAAGAPPRPGGLAELLASSATIAPDLPRRIWAAAPSREAVRQSLVEALARARAGLSLDSIRAFFGRASAAQPTSVPGLYQPPAEATPADVPGPLFSGDPAVDALLVLIHQLIRPFVLFHLYYDQPNAQLFLRFWTMQRGRPFGNGRTMLARYIASQRLEHSFRHESALRQNTFSQERFCSALRQLETLLRGDADAGIPGCSFLAGEQLGPADVYLAAHLLPILILGAAPATAHTFGPLLSRQLATYSPALPNTSVAVLLREDFPSVADLCHRVYSQVFS</sequence>
<dbReference type="EMBL" id="KB932208">
    <property type="protein sequence ID" value="KCV68659.1"/>
    <property type="molecule type" value="Genomic_DNA"/>
</dbReference>
<feature type="compositionally biased region" description="Low complexity" evidence="1">
    <location>
        <begin position="275"/>
        <end position="286"/>
    </location>
</feature>
<accession>A0A058Z2Y9</accession>
<evidence type="ECO:0000256" key="1">
    <source>
        <dbReference type="SAM" id="MobiDB-lite"/>
    </source>
</evidence>
<reference evidence="2" key="1">
    <citation type="submission" date="2013-04" db="EMBL/GenBank/DDBJ databases">
        <title>The Genome Sequence of Fonticula alba ATCC 38817.</title>
        <authorList>
            <consortium name="The Broad Institute Genomics Platform"/>
            <person name="Russ C."/>
            <person name="Cuomo C."/>
            <person name="Burger G."/>
            <person name="Gray M.W."/>
            <person name="Holland P.W.H."/>
            <person name="King N."/>
            <person name="Lang F.B.F."/>
            <person name="Roger A.J."/>
            <person name="Ruiz-Trillo I."/>
            <person name="Brown M."/>
            <person name="Walker B."/>
            <person name="Young S."/>
            <person name="Zeng Q."/>
            <person name="Gargeya S."/>
            <person name="Fitzgerald M."/>
            <person name="Haas B."/>
            <person name="Abouelleil A."/>
            <person name="Allen A.W."/>
            <person name="Alvarado L."/>
            <person name="Arachchi H.M."/>
            <person name="Berlin A.M."/>
            <person name="Chapman S.B."/>
            <person name="Gainer-Dewar J."/>
            <person name="Goldberg J."/>
            <person name="Griggs A."/>
            <person name="Gujja S."/>
            <person name="Hansen M."/>
            <person name="Howarth C."/>
            <person name="Imamovic A."/>
            <person name="Ireland A."/>
            <person name="Larimer J."/>
            <person name="McCowan C."/>
            <person name="Murphy C."/>
            <person name="Pearson M."/>
            <person name="Poon T.W."/>
            <person name="Priest M."/>
            <person name="Roberts A."/>
            <person name="Saif S."/>
            <person name="Shea T."/>
            <person name="Sisk P."/>
            <person name="Sykes S."/>
            <person name="Wortman J."/>
            <person name="Nusbaum C."/>
            <person name="Birren B."/>
        </authorList>
    </citation>
    <scope>NUCLEOTIDE SEQUENCE [LARGE SCALE GENOMIC DNA]</scope>
    <source>
        <strain evidence="2">ATCC 38817</strain>
    </source>
</reference>
<name>A0A058Z2Y9_FONAL</name>
<feature type="compositionally biased region" description="Pro residues" evidence="1">
    <location>
        <begin position="265"/>
        <end position="274"/>
    </location>
</feature>
<dbReference type="RefSeq" id="XP_009497091.1">
    <property type="nucleotide sequence ID" value="XM_009498816.1"/>
</dbReference>
<dbReference type="Proteomes" id="UP000030693">
    <property type="component" value="Unassembled WGS sequence"/>
</dbReference>
<feature type="region of interest" description="Disordered" evidence="1">
    <location>
        <begin position="265"/>
        <end position="286"/>
    </location>
</feature>
<proteinExistence type="predicted"/>
<dbReference type="AlphaFoldDB" id="A0A058Z2Y9"/>
<organism evidence="2">
    <name type="scientific">Fonticula alba</name>
    <name type="common">Slime mold</name>
    <dbReference type="NCBI Taxonomy" id="691883"/>
    <lineage>
        <taxon>Eukaryota</taxon>
        <taxon>Rotosphaerida</taxon>
        <taxon>Fonticulaceae</taxon>
        <taxon>Fonticula</taxon>
    </lineage>
</organism>
<protein>
    <submittedName>
        <fullName evidence="2">Uncharacterized protein</fullName>
    </submittedName>
</protein>
<dbReference type="GeneID" id="20529675"/>
<evidence type="ECO:0000313" key="2">
    <source>
        <dbReference type="EMBL" id="KCV68659.1"/>
    </source>
</evidence>
<gene>
    <name evidence="2" type="ORF">H696_04950</name>
</gene>
<evidence type="ECO:0000313" key="3">
    <source>
        <dbReference type="Proteomes" id="UP000030693"/>
    </source>
</evidence>